<organism evidence="1 2">
    <name type="scientific">Flaviflexus equikiangi</name>
    <dbReference type="NCBI Taxonomy" id="2758573"/>
    <lineage>
        <taxon>Bacteria</taxon>
        <taxon>Bacillati</taxon>
        <taxon>Actinomycetota</taxon>
        <taxon>Actinomycetes</taxon>
        <taxon>Actinomycetales</taxon>
        <taxon>Actinomycetaceae</taxon>
        <taxon>Flaviflexus</taxon>
    </lineage>
</organism>
<gene>
    <name evidence="1" type="ORF">JVW63_05425</name>
</gene>
<reference evidence="2" key="1">
    <citation type="submission" date="2021-02" db="EMBL/GenBank/DDBJ databases">
        <title>Leucobacter sp. CX169.</title>
        <authorList>
            <person name="Cheng Y."/>
        </authorList>
    </citation>
    <scope>NUCLEOTIDE SEQUENCE [LARGE SCALE GENOMIC DNA]</scope>
    <source>
        <strain evidence="2">JY899</strain>
    </source>
</reference>
<evidence type="ECO:0000313" key="1">
    <source>
        <dbReference type="EMBL" id="MBM9433136.1"/>
    </source>
</evidence>
<sequence>MSALLAPQPKTGTLTPVELPRLRAVSTRTPIDIPNLKPTVLHAVPAASDTHSIAVEDAHADRLLGILKAGVVIAASTAFAFGLELWLSF</sequence>
<accession>A0ABS2THY0</accession>
<evidence type="ECO:0000313" key="2">
    <source>
        <dbReference type="Proteomes" id="UP000705983"/>
    </source>
</evidence>
<keyword evidence="2" id="KW-1185">Reference proteome</keyword>
<proteinExistence type="predicted"/>
<dbReference type="EMBL" id="JAFFJS010000003">
    <property type="protein sequence ID" value="MBM9433136.1"/>
    <property type="molecule type" value="Genomic_DNA"/>
</dbReference>
<dbReference type="Proteomes" id="UP000705983">
    <property type="component" value="Unassembled WGS sequence"/>
</dbReference>
<name>A0ABS2THY0_9ACTO</name>
<protein>
    <submittedName>
        <fullName evidence="1">Uncharacterized protein</fullName>
    </submittedName>
</protein>
<comment type="caution">
    <text evidence="1">The sequence shown here is derived from an EMBL/GenBank/DDBJ whole genome shotgun (WGS) entry which is preliminary data.</text>
</comment>
<dbReference type="RefSeq" id="WP_187996473.1">
    <property type="nucleotide sequence ID" value="NZ_JACEXG010000003.1"/>
</dbReference>